<dbReference type="InterPro" id="IPR044149">
    <property type="entry name" value="Nitrilases_CHs"/>
</dbReference>
<dbReference type="OrthoDB" id="10250282at2759"/>
<evidence type="ECO:0000256" key="5">
    <source>
        <dbReference type="PROSITE-ProRule" id="PRU10139"/>
    </source>
</evidence>
<feature type="signal peptide" evidence="6">
    <location>
        <begin position="1"/>
        <end position="20"/>
    </location>
</feature>
<proteinExistence type="inferred from homology"/>
<dbReference type="GO" id="GO:0000257">
    <property type="term" value="F:nitrilase activity"/>
    <property type="evidence" value="ECO:0007669"/>
    <property type="project" value="UniProtKB-EC"/>
</dbReference>
<gene>
    <name evidence="8" type="ORF">BP5796_11948</name>
</gene>
<comment type="caution">
    <text evidence="8">The sequence shown here is derived from an EMBL/GenBank/DDBJ whole genome shotgun (WGS) entry which is preliminary data.</text>
</comment>
<reference evidence="8 9" key="1">
    <citation type="journal article" date="2018" name="IMA Fungus">
        <title>IMA Genome-F 9: Draft genome sequence of Annulohypoxylon stygium, Aspergillus mulundensis, Berkeleyomyces basicola (syn. Thielaviopsis basicola), Ceratocystis smalleyi, two Cercospora beticola strains, Coleophoma cylindrospora, Fusarium fracticaudum, Phialophora cf. hyalina, and Morchella septimelata.</title>
        <authorList>
            <person name="Wingfield B.D."/>
            <person name="Bills G.F."/>
            <person name="Dong Y."/>
            <person name="Huang W."/>
            <person name="Nel W.J."/>
            <person name="Swalarsk-Parry B.S."/>
            <person name="Vaghefi N."/>
            <person name="Wilken P.M."/>
            <person name="An Z."/>
            <person name="de Beer Z.W."/>
            <person name="De Vos L."/>
            <person name="Chen L."/>
            <person name="Duong T.A."/>
            <person name="Gao Y."/>
            <person name="Hammerbacher A."/>
            <person name="Kikkert J.R."/>
            <person name="Li Y."/>
            <person name="Li H."/>
            <person name="Li K."/>
            <person name="Li Q."/>
            <person name="Liu X."/>
            <person name="Ma X."/>
            <person name="Naidoo K."/>
            <person name="Pethybridge S.J."/>
            <person name="Sun J."/>
            <person name="Steenkamp E.T."/>
            <person name="van der Nest M.A."/>
            <person name="van Wyk S."/>
            <person name="Wingfield M.J."/>
            <person name="Xiong C."/>
            <person name="Yue Q."/>
            <person name="Zhang X."/>
        </authorList>
    </citation>
    <scope>NUCLEOTIDE SEQUENCE [LARGE SCALE GENOMIC DNA]</scope>
    <source>
        <strain evidence="8 9">BP5796</strain>
    </source>
</reference>
<evidence type="ECO:0000313" key="8">
    <source>
        <dbReference type="EMBL" id="RDW59024.1"/>
    </source>
</evidence>
<evidence type="ECO:0000256" key="2">
    <source>
        <dbReference type="ARBA" id="ARBA00022801"/>
    </source>
</evidence>
<protein>
    <recommendedName>
        <fullName evidence="4">nitrilase</fullName>
        <ecNumber evidence="4">3.5.5.1</ecNumber>
    </recommendedName>
</protein>
<accession>A0A3D8QC44</accession>
<evidence type="ECO:0000256" key="3">
    <source>
        <dbReference type="ARBA" id="ARBA00036406"/>
    </source>
</evidence>
<dbReference type="EMBL" id="PDLN01000020">
    <property type="protein sequence ID" value="RDW59024.1"/>
    <property type="molecule type" value="Genomic_DNA"/>
</dbReference>
<evidence type="ECO:0000256" key="1">
    <source>
        <dbReference type="ARBA" id="ARBA00008129"/>
    </source>
</evidence>
<keyword evidence="9" id="KW-1185">Reference proteome</keyword>
<dbReference type="PANTHER" id="PTHR46044:SF14">
    <property type="entry name" value="ARYLACETONITRILASE"/>
    <property type="match status" value="1"/>
</dbReference>
<evidence type="ECO:0000256" key="6">
    <source>
        <dbReference type="SAM" id="SignalP"/>
    </source>
</evidence>
<dbReference type="InterPro" id="IPR003010">
    <property type="entry name" value="C-N_Hydrolase"/>
</dbReference>
<dbReference type="CDD" id="cd07564">
    <property type="entry name" value="nitrilases_CHs"/>
    <property type="match status" value="1"/>
</dbReference>
<dbReference type="AlphaFoldDB" id="A0A3D8QC44"/>
<dbReference type="PROSITE" id="PS00920">
    <property type="entry name" value="NITRIL_CHT_1"/>
    <property type="match status" value="1"/>
</dbReference>
<name>A0A3D8QC44_9HELO</name>
<dbReference type="SUPFAM" id="SSF56317">
    <property type="entry name" value="Carbon-nitrogen hydrolase"/>
    <property type="match status" value="1"/>
</dbReference>
<dbReference type="EC" id="3.5.5.1" evidence="4"/>
<evidence type="ECO:0000259" key="7">
    <source>
        <dbReference type="PROSITE" id="PS50263"/>
    </source>
</evidence>
<feature type="domain" description="CN hydrolase" evidence="7">
    <location>
        <begin position="30"/>
        <end position="285"/>
    </location>
</feature>
<feature type="active site" description="Proton acceptor" evidence="5">
    <location>
        <position position="70"/>
    </location>
</feature>
<dbReference type="GO" id="GO:0016836">
    <property type="term" value="F:hydro-lyase activity"/>
    <property type="evidence" value="ECO:0007669"/>
    <property type="project" value="UniProtKB-ARBA"/>
</dbReference>
<dbReference type="Pfam" id="PF00795">
    <property type="entry name" value="CN_hydrolase"/>
    <property type="match status" value="1"/>
</dbReference>
<evidence type="ECO:0000256" key="4">
    <source>
        <dbReference type="ARBA" id="ARBA00039045"/>
    </source>
</evidence>
<dbReference type="InterPro" id="IPR000132">
    <property type="entry name" value="Nitrilase/CN_hydratase_CS"/>
</dbReference>
<evidence type="ECO:0000313" key="9">
    <source>
        <dbReference type="Proteomes" id="UP000256328"/>
    </source>
</evidence>
<keyword evidence="2" id="KW-0378">Hydrolase</keyword>
<comment type="similarity">
    <text evidence="1">Belongs to the carbon-nitrogen hydrolase superfamily. Nitrilase family.</text>
</comment>
<dbReference type="PANTHER" id="PTHR46044">
    <property type="entry name" value="NITRILASE"/>
    <property type="match status" value="1"/>
</dbReference>
<sequence length="323" mass="35328">MLHGGIRTALLSVLVAKVSAMVAVDSTKAVRVAVTQAEPEWLDLPATFKKTCRLIEEAAKNGAQLISFPECWISGYPSWIWARSVDVDMTAIYNKNSLKADSPEMQQICTAAKENSIAVCLGFAENYKQSLYIAQALIGADGTILMQRRKLKATHMERTIFGEASASSLQNVPLLKYHTYMQTEDVHIAAWPPVAPHTGGSDLWSMSGDGARNLSRTYAIESQSFVIHTTAVISQKSIDLMRTQTGVAMNTPGGGTSAVFGPDGRQLTADLPEDEEGIIYANLDMTSILHAKGFIDVCGHYSRHDLLWLGVDLRDKKPLRAEE</sequence>
<feature type="chain" id="PRO_5017608066" description="nitrilase" evidence="6">
    <location>
        <begin position="21"/>
        <end position="323"/>
    </location>
</feature>
<comment type="catalytic activity">
    <reaction evidence="3">
        <text>a nitrile + 2 H2O = a carboxylate + NH4(+)</text>
        <dbReference type="Rhea" id="RHEA:21724"/>
        <dbReference type="ChEBI" id="CHEBI:15377"/>
        <dbReference type="ChEBI" id="CHEBI:18379"/>
        <dbReference type="ChEBI" id="CHEBI:28938"/>
        <dbReference type="ChEBI" id="CHEBI:29067"/>
        <dbReference type="EC" id="3.5.5.1"/>
    </reaction>
</comment>
<organism evidence="8 9">
    <name type="scientific">Coleophoma crateriformis</name>
    <dbReference type="NCBI Taxonomy" id="565419"/>
    <lineage>
        <taxon>Eukaryota</taxon>
        <taxon>Fungi</taxon>
        <taxon>Dikarya</taxon>
        <taxon>Ascomycota</taxon>
        <taxon>Pezizomycotina</taxon>
        <taxon>Leotiomycetes</taxon>
        <taxon>Helotiales</taxon>
        <taxon>Dermateaceae</taxon>
        <taxon>Coleophoma</taxon>
    </lineage>
</organism>
<keyword evidence="6" id="KW-0732">Signal</keyword>
<dbReference type="PROSITE" id="PS50263">
    <property type="entry name" value="CN_HYDROLASE"/>
    <property type="match status" value="1"/>
</dbReference>
<dbReference type="Proteomes" id="UP000256328">
    <property type="component" value="Unassembled WGS sequence"/>
</dbReference>
<dbReference type="Gene3D" id="3.60.110.10">
    <property type="entry name" value="Carbon-nitrogen hydrolase"/>
    <property type="match status" value="1"/>
</dbReference>
<dbReference type="InterPro" id="IPR036526">
    <property type="entry name" value="C-N_Hydrolase_sf"/>
</dbReference>